<feature type="binding site" evidence="16">
    <location>
        <begin position="322"/>
        <end position="326"/>
    </location>
    <ligand>
        <name>substrate</name>
    </ligand>
</feature>
<comment type="similarity">
    <text evidence="3 14">Belongs to the glycosyl hydrolase 13 family.</text>
</comment>
<protein>
    <recommendedName>
        <fullName evidence="5 13">Malto-oligosyltrehalose trehalohydrolase</fullName>
        <shortName evidence="14">MTHase</shortName>
        <ecNumber evidence="4 13">3.2.1.141</ecNumber>
    </recommendedName>
    <alternativeName>
        <fullName evidence="11 14">4-alpha-D-((1-&gt;4)-alpha-D-glucano)trehalose trehalohydrolase</fullName>
    </alternativeName>
    <alternativeName>
        <fullName evidence="10 14">Maltooligosyl trehalose trehalohydrolase</fullName>
    </alternativeName>
</protein>
<evidence type="ECO:0000256" key="9">
    <source>
        <dbReference type="ARBA" id="ARBA00023295"/>
    </source>
</evidence>
<evidence type="ECO:0000256" key="12">
    <source>
        <dbReference type="ARBA" id="ARBA00034013"/>
    </source>
</evidence>
<comment type="subcellular location">
    <subcellularLocation>
        <location evidence="1 15">Cytoplasm</location>
    </subcellularLocation>
</comment>
<comment type="catalytic activity">
    <reaction evidence="12 14">
        <text>hydrolysis of (1-&gt;4)-alpha-D-glucosidic linkage in 4-alpha-D-[(1-&gt;4)-alpha-D-glucanosyl]n trehalose to yield trehalose and (1-&gt;4)-alpha-D-glucan.</text>
        <dbReference type="EC" id="3.2.1.141"/>
    </reaction>
</comment>
<feature type="active site" description="Proton donor" evidence="15">
    <location>
        <position position="297"/>
    </location>
</feature>
<keyword evidence="20" id="KW-1185">Reference proteome</keyword>
<evidence type="ECO:0000256" key="14">
    <source>
        <dbReference type="PIRNR" id="PIRNR006337"/>
    </source>
</evidence>
<dbReference type="PANTHER" id="PTHR43651">
    <property type="entry name" value="1,4-ALPHA-GLUCAN-BRANCHING ENZYME"/>
    <property type="match status" value="1"/>
</dbReference>
<dbReference type="InterPro" id="IPR013783">
    <property type="entry name" value="Ig-like_fold"/>
</dbReference>
<dbReference type="InterPro" id="IPR006047">
    <property type="entry name" value="GH13_cat_dom"/>
</dbReference>
<evidence type="ECO:0000256" key="2">
    <source>
        <dbReference type="ARBA" id="ARBA00005199"/>
    </source>
</evidence>
<dbReference type="NCBIfam" id="TIGR02402">
    <property type="entry name" value="trehalose_TreZ"/>
    <property type="match status" value="1"/>
</dbReference>
<dbReference type="SMART" id="SM00642">
    <property type="entry name" value="Aamy"/>
    <property type="match status" value="1"/>
</dbReference>
<feature type="active site" description="Nucleophile" evidence="15">
    <location>
        <position position="260"/>
    </location>
</feature>
<dbReference type="SUPFAM" id="SSF51445">
    <property type="entry name" value="(Trans)glycosidases"/>
    <property type="match status" value="1"/>
</dbReference>
<keyword evidence="7 14" id="KW-0378">Hydrolase</keyword>
<dbReference type="InterPro" id="IPR017853">
    <property type="entry name" value="GH"/>
</dbReference>
<dbReference type="Gene3D" id="3.20.20.80">
    <property type="entry name" value="Glycosidases"/>
    <property type="match status" value="1"/>
</dbReference>
<comment type="caution">
    <text evidence="19">The sequence shown here is derived from an EMBL/GenBank/DDBJ whole genome shotgun (WGS) entry which is preliminary data.</text>
</comment>
<dbReference type="AlphaFoldDB" id="A0A937FZS0"/>
<evidence type="ECO:0000256" key="17">
    <source>
        <dbReference type="PIRSR" id="PIRSR006337-3"/>
    </source>
</evidence>
<keyword evidence="6" id="KW-0963">Cytoplasm</keyword>
<dbReference type="Pfam" id="PF00128">
    <property type="entry name" value="Alpha-amylase"/>
    <property type="match status" value="2"/>
</dbReference>
<evidence type="ECO:0000256" key="5">
    <source>
        <dbReference type="ARBA" id="ARBA00015938"/>
    </source>
</evidence>
<dbReference type="GO" id="GO:0005992">
    <property type="term" value="P:trehalose biosynthetic process"/>
    <property type="evidence" value="ECO:0007669"/>
    <property type="project" value="UniProtKB-UniRule"/>
</dbReference>
<dbReference type="InterPro" id="IPR014756">
    <property type="entry name" value="Ig_E-set"/>
</dbReference>
<evidence type="ECO:0000256" key="3">
    <source>
        <dbReference type="ARBA" id="ARBA00008061"/>
    </source>
</evidence>
<name>A0A937FZS0_9BACT</name>
<keyword evidence="8" id="KW-0119">Carbohydrate metabolism</keyword>
<dbReference type="InterPro" id="IPR012768">
    <property type="entry name" value="Trehalose_TreZ"/>
</dbReference>
<dbReference type="SUPFAM" id="SSF81296">
    <property type="entry name" value="E set domains"/>
    <property type="match status" value="1"/>
</dbReference>
<dbReference type="GO" id="GO:0005737">
    <property type="term" value="C:cytoplasm"/>
    <property type="evidence" value="ECO:0007669"/>
    <property type="project" value="UniProtKB-SubCell"/>
</dbReference>
<feature type="domain" description="Glycosyl hydrolase family 13 catalytic" evidence="18">
    <location>
        <begin position="114"/>
        <end position="458"/>
    </location>
</feature>
<feature type="binding site" evidence="16">
    <location>
        <begin position="258"/>
        <end position="263"/>
    </location>
    <ligand>
        <name>substrate</name>
    </ligand>
</feature>
<evidence type="ECO:0000256" key="16">
    <source>
        <dbReference type="PIRSR" id="PIRSR006337-2"/>
    </source>
</evidence>
<feature type="binding site" evidence="16">
    <location>
        <begin position="390"/>
        <end position="395"/>
    </location>
    <ligand>
        <name>substrate</name>
    </ligand>
</feature>
<accession>A0A937FZS0</accession>
<dbReference type="CDD" id="cd11325">
    <property type="entry name" value="AmyAc_GTHase"/>
    <property type="match status" value="1"/>
</dbReference>
<dbReference type="PANTHER" id="PTHR43651:SF11">
    <property type="entry name" value="MALTO-OLIGOSYLTREHALOSE TREHALOHYDROLASE"/>
    <property type="match status" value="1"/>
</dbReference>
<evidence type="ECO:0000256" key="4">
    <source>
        <dbReference type="ARBA" id="ARBA00012268"/>
    </source>
</evidence>
<dbReference type="Proteomes" id="UP000614216">
    <property type="component" value="Unassembled WGS sequence"/>
</dbReference>
<evidence type="ECO:0000313" key="20">
    <source>
        <dbReference type="Proteomes" id="UP000614216"/>
    </source>
</evidence>
<proteinExistence type="inferred from homology"/>
<feature type="site" description="Transition state stabilizer" evidence="17">
    <location>
        <position position="391"/>
    </location>
</feature>
<organism evidence="19 20">
    <name type="scientific">Fulvivirga marina</name>
    <dbReference type="NCBI Taxonomy" id="2494733"/>
    <lineage>
        <taxon>Bacteria</taxon>
        <taxon>Pseudomonadati</taxon>
        <taxon>Bacteroidota</taxon>
        <taxon>Cytophagia</taxon>
        <taxon>Cytophagales</taxon>
        <taxon>Fulvivirgaceae</taxon>
        <taxon>Fulvivirga</taxon>
    </lineage>
</organism>
<dbReference type="EC" id="3.2.1.141" evidence="4 13"/>
<evidence type="ECO:0000259" key="18">
    <source>
        <dbReference type="SMART" id="SM00642"/>
    </source>
</evidence>
<evidence type="ECO:0000256" key="1">
    <source>
        <dbReference type="ARBA" id="ARBA00004496"/>
    </source>
</evidence>
<gene>
    <name evidence="19" type="primary">treZ</name>
    <name evidence="19" type="ORF">JMN32_14235</name>
</gene>
<evidence type="ECO:0000313" key="19">
    <source>
        <dbReference type="EMBL" id="MBL6447473.1"/>
    </source>
</evidence>
<comment type="pathway">
    <text evidence="2 14">Glycan biosynthesis; trehalose biosynthesis.</text>
</comment>
<evidence type="ECO:0000256" key="8">
    <source>
        <dbReference type="ARBA" id="ARBA00023277"/>
    </source>
</evidence>
<evidence type="ECO:0000256" key="7">
    <source>
        <dbReference type="ARBA" id="ARBA00022801"/>
    </source>
</evidence>
<dbReference type="Gene3D" id="1.10.10.760">
    <property type="entry name" value="E-set domains of sugar-utilizing enzymes"/>
    <property type="match status" value="1"/>
</dbReference>
<dbReference type="GO" id="GO:0033942">
    <property type="term" value="F:4-alpha-D-(1-&gt;4)-alpha-D-glucanotrehalose trehalohydrolase activity"/>
    <property type="evidence" value="ECO:0007669"/>
    <property type="project" value="UniProtKB-EC"/>
</dbReference>
<evidence type="ECO:0000256" key="6">
    <source>
        <dbReference type="ARBA" id="ARBA00022490"/>
    </source>
</evidence>
<evidence type="ECO:0000256" key="11">
    <source>
        <dbReference type="ARBA" id="ARBA00033284"/>
    </source>
</evidence>
<keyword evidence="9 14" id="KW-0326">Glycosidase</keyword>
<dbReference type="InterPro" id="IPR044901">
    <property type="entry name" value="Trehalose_TreZ_E-set_sf"/>
</dbReference>
<dbReference type="Gene3D" id="2.60.40.10">
    <property type="entry name" value="Immunoglobulins"/>
    <property type="match status" value="1"/>
</dbReference>
<evidence type="ECO:0000256" key="10">
    <source>
        <dbReference type="ARBA" id="ARBA00032057"/>
    </source>
</evidence>
<dbReference type="EMBL" id="JAEUGD010000043">
    <property type="protein sequence ID" value="MBL6447473.1"/>
    <property type="molecule type" value="Genomic_DNA"/>
</dbReference>
<reference evidence="19" key="1">
    <citation type="submission" date="2021-01" db="EMBL/GenBank/DDBJ databases">
        <title>Fulvivirga kasyanovii gen. nov., sp nov., a novel member of the phylum Bacteroidetes isolated from seawater in a mussel farm.</title>
        <authorList>
            <person name="Zhao L.-H."/>
            <person name="Wang Z.-J."/>
        </authorList>
    </citation>
    <scope>NUCLEOTIDE SEQUENCE</scope>
    <source>
        <strain evidence="19">29W222</strain>
    </source>
</reference>
<dbReference type="PIRSF" id="PIRSF006337">
    <property type="entry name" value="Trehalose_TreZ"/>
    <property type="match status" value="1"/>
</dbReference>
<sequence length="612" mass="70092">MIKATGAELSGHRCQFTVWAPFRKSVDVEFEAPDHKAVHLEKDKYGYWSKEVANIMAGTKYRFILDGIKPYPDPASKAQPDGVHSWSAVVDEHNYVWGDSTWNGVALKDLIIYEIHIGTFTDEGTFEAAILKLDHLLELGINAIEVMPVAQFPGSRNWGYDGVYPYAVQNSYGGGTGLKTFVDACHQKNIAVILDVVYNHMGPEGNYLAEYGPYFTGKYSTPWGKALNFDDAYSDHVKAYFLRNALMWLDDYHIDGLRLDAVHSIIDHSAYHFLKELRQSIDELQIKNRRRYFLIAESELNDVRILEPYEKGGYGLDAQWTDDFHHAVHALATGEKDGYYQDYGKINHLAKAFRQGFVYDGEYSSFRKKTVGNSPQSMASSRFIVCIQNHDQIGNRMLGERVAGLVSFEMLKLMAGIMLVSPYVPMLFMGEEYGENHPFQYFIHHGDSDLAEAVRKGRSKAFKALKSKRKMPDPQAKETYNHSKLKWNFHQHPEQRALFTYYQYLISLRKQGLFSVFFKRHLDTEVHEQQKLLMVRSKDARPGIGILLVVFNFSKEPQYVNTPGFTEMWYKVCSSSDEHWRGKGCTSKVLLQKGERITVAPESMILYKSENS</sequence>
<dbReference type="RefSeq" id="WP_202857010.1">
    <property type="nucleotide sequence ID" value="NZ_JAEUGD010000043.1"/>
</dbReference>
<dbReference type="CDD" id="cd02853">
    <property type="entry name" value="E_set_MTHase_like_N"/>
    <property type="match status" value="1"/>
</dbReference>
<evidence type="ECO:0000256" key="15">
    <source>
        <dbReference type="PIRSR" id="PIRSR006337-1"/>
    </source>
</evidence>
<evidence type="ECO:0000256" key="13">
    <source>
        <dbReference type="NCBIfam" id="TIGR02402"/>
    </source>
</evidence>